<organism evidence="1 2">
    <name type="scientific">Helicobacter turcicus</name>
    <dbReference type="NCBI Taxonomy" id="2867412"/>
    <lineage>
        <taxon>Bacteria</taxon>
        <taxon>Pseudomonadati</taxon>
        <taxon>Campylobacterota</taxon>
        <taxon>Epsilonproteobacteria</taxon>
        <taxon>Campylobacterales</taxon>
        <taxon>Helicobacteraceae</taxon>
        <taxon>Helicobacter</taxon>
    </lineage>
</organism>
<keyword evidence="2" id="KW-1185">Reference proteome</keyword>
<reference evidence="1 2" key="1">
    <citation type="submission" date="2021-08" db="EMBL/GenBank/DDBJ databases">
        <title>Helicobacter spp. isolated from feces of Anatolian Ground Squirrel (Spermophilus xanthoprymnus) in Turkey.</title>
        <authorList>
            <person name="Aydin F."/>
            <person name="Abay S."/>
            <person name="Kayman T."/>
            <person name="Karakaya E."/>
            <person name="Saticioglu I.B."/>
        </authorList>
    </citation>
    <scope>NUCLEOTIDE SEQUENCE [LARGE SCALE GENOMIC DNA]</scope>
    <source>
        <strain evidence="1 2">Faydin-H70</strain>
    </source>
</reference>
<accession>A0ABS7JNA1</accession>
<comment type="caution">
    <text evidence="1">The sequence shown here is derived from an EMBL/GenBank/DDBJ whole genome shotgun (WGS) entry which is preliminary data.</text>
</comment>
<evidence type="ECO:0000313" key="2">
    <source>
        <dbReference type="Proteomes" id="UP000700059"/>
    </source>
</evidence>
<name>A0ABS7JNA1_9HELI</name>
<protein>
    <recommendedName>
        <fullName evidence="3">DNA helicase</fullName>
    </recommendedName>
</protein>
<dbReference type="EMBL" id="JAIGYQ010000006">
    <property type="protein sequence ID" value="MBX7490853.1"/>
    <property type="molecule type" value="Genomic_DNA"/>
</dbReference>
<gene>
    <name evidence="1" type="ORF">K4G57_05175</name>
</gene>
<proteinExistence type="predicted"/>
<evidence type="ECO:0000313" key="1">
    <source>
        <dbReference type="EMBL" id="MBX7490853.1"/>
    </source>
</evidence>
<evidence type="ECO:0008006" key="3">
    <source>
        <dbReference type="Google" id="ProtNLM"/>
    </source>
</evidence>
<sequence>MIHFHGFAKALLEENIPHKGADGITRGIIELETNAKNREYDAILIDDAQDIEKMV</sequence>
<dbReference type="Proteomes" id="UP000700059">
    <property type="component" value="Unassembled WGS sequence"/>
</dbReference>
<dbReference type="RefSeq" id="WP_221532116.1">
    <property type="nucleotide sequence ID" value="NZ_JAIGYP010000006.1"/>
</dbReference>